<feature type="region of interest" description="Disordered" evidence="1">
    <location>
        <begin position="517"/>
        <end position="545"/>
    </location>
</feature>
<proteinExistence type="predicted"/>
<evidence type="ECO:0000313" key="3">
    <source>
        <dbReference type="Proteomes" id="UP000283269"/>
    </source>
</evidence>
<comment type="caution">
    <text evidence="2">The sequence shown here is derived from an EMBL/GenBank/DDBJ whole genome shotgun (WGS) entry which is preliminary data.</text>
</comment>
<organism evidence="2 3">
    <name type="scientific">Psilocybe cyanescens</name>
    <dbReference type="NCBI Taxonomy" id="93625"/>
    <lineage>
        <taxon>Eukaryota</taxon>
        <taxon>Fungi</taxon>
        <taxon>Dikarya</taxon>
        <taxon>Basidiomycota</taxon>
        <taxon>Agaricomycotina</taxon>
        <taxon>Agaricomycetes</taxon>
        <taxon>Agaricomycetidae</taxon>
        <taxon>Agaricales</taxon>
        <taxon>Agaricineae</taxon>
        <taxon>Strophariaceae</taxon>
        <taxon>Psilocybe</taxon>
    </lineage>
</organism>
<reference evidence="2 3" key="1">
    <citation type="journal article" date="2018" name="Evol. Lett.">
        <title>Horizontal gene cluster transfer increased hallucinogenic mushroom diversity.</title>
        <authorList>
            <person name="Reynolds H.T."/>
            <person name="Vijayakumar V."/>
            <person name="Gluck-Thaler E."/>
            <person name="Korotkin H.B."/>
            <person name="Matheny P.B."/>
            <person name="Slot J.C."/>
        </authorList>
    </citation>
    <scope>NUCLEOTIDE SEQUENCE [LARGE SCALE GENOMIC DNA]</scope>
    <source>
        <strain evidence="2 3">2631</strain>
    </source>
</reference>
<feature type="compositionally biased region" description="Polar residues" evidence="1">
    <location>
        <begin position="531"/>
        <end position="545"/>
    </location>
</feature>
<name>A0A409WIR3_PSICY</name>
<evidence type="ECO:0000256" key="1">
    <source>
        <dbReference type="SAM" id="MobiDB-lite"/>
    </source>
</evidence>
<accession>A0A409WIR3</accession>
<sequence>MRASLSVGSLDLDLLVNTPFVHSLMSESITFCSLSSASSESPDIPPVFNLRRLPTFQMIELGDKLKMFSSLGIAHSKDECGRTLDEKRVLISTPTFPRLRSMLKECLSISKWVETSAGWQPPGHIPWETVKHSGADTCWVPEGAIFSPDYFSIALSQSRRSFRDVQTHLKFCMPSPYTSSLGECMCTDSPVLRSSTGEPMNVELLEMMRELKSIKSFFQNSQDVCEPDNLSLPSLVVSNSHFTFPIPLESSSSISHSSLNSLAIRRGPPTLLLPKSRFVQEVSYPGIPTAFLRSHSRYCPNFERCDVQEKPCLEFEEMINNLHLQCSTMSLQTSPIDTSWNSRSTSDCIDRLTETDNDDWSFADEFLNDHKQISLSRLTTGSRTSRYHRHAPSFSHSALRGHRSRLQTIHMPGRKTREQGTKELIDASSTTTNSRSDVCHTECLPLRSAMKKTVLPARLTPSKSVRFCLTQQELQKELASMEPIEENIPKEELVAMPISPAKQEYKKVFKRLPSTAVLSRDDSKRSASRATMPSSRLQGGARSATTGSTLCQSILTKAMSNSENTKSIPTEARSRISIQSLGRHSLSRIIKGPIFPARDRRATLSSMTVITNDENSARRESVAYASIRKKSRMPVPLRNILTRFK</sequence>
<keyword evidence="3" id="KW-1185">Reference proteome</keyword>
<dbReference type="AlphaFoldDB" id="A0A409WIR3"/>
<dbReference type="OrthoDB" id="3056598at2759"/>
<protein>
    <submittedName>
        <fullName evidence="2">Uncharacterized protein</fullName>
    </submittedName>
</protein>
<evidence type="ECO:0000313" key="2">
    <source>
        <dbReference type="EMBL" id="PPQ78385.1"/>
    </source>
</evidence>
<dbReference type="EMBL" id="NHYD01003420">
    <property type="protein sequence ID" value="PPQ78385.1"/>
    <property type="molecule type" value="Genomic_DNA"/>
</dbReference>
<dbReference type="Proteomes" id="UP000283269">
    <property type="component" value="Unassembled WGS sequence"/>
</dbReference>
<dbReference type="InParanoid" id="A0A409WIR3"/>
<gene>
    <name evidence="2" type="ORF">CVT25_011608</name>
</gene>